<reference evidence="4 5" key="1">
    <citation type="submission" date="2020-08" db="EMBL/GenBank/DDBJ databases">
        <title>A Genomic Blueprint of the Chicken Gut Microbiome.</title>
        <authorList>
            <person name="Gilroy R."/>
            <person name="Ravi A."/>
            <person name="Getino M."/>
            <person name="Pursley I."/>
            <person name="Horton D.L."/>
            <person name="Alikhan N.-F."/>
            <person name="Baker D."/>
            <person name="Gharbi K."/>
            <person name="Hall N."/>
            <person name="Watson M."/>
            <person name="Adriaenssens E.M."/>
            <person name="Foster-Nyarko E."/>
            <person name="Jarju S."/>
            <person name="Secka A."/>
            <person name="Antonio M."/>
            <person name="Oren A."/>
            <person name="Chaudhuri R."/>
            <person name="La Ragione R.M."/>
            <person name="Hildebrand F."/>
            <person name="Pallen M.J."/>
        </authorList>
    </citation>
    <scope>NUCLEOTIDE SEQUENCE [LARGE SCALE GENOMIC DNA]</scope>
    <source>
        <strain evidence="4 5">Sa3CVN1</strain>
    </source>
</reference>
<dbReference type="PANTHER" id="PTHR43479:SF7">
    <property type="entry name" value="TETR-FAMILY TRANSCRIPTIONAL REGULATOR"/>
    <property type="match status" value="1"/>
</dbReference>
<organism evidence="4 5">
    <name type="scientific">Clostridium cibarium</name>
    <dbReference type="NCBI Taxonomy" id="2762247"/>
    <lineage>
        <taxon>Bacteria</taxon>
        <taxon>Bacillati</taxon>
        <taxon>Bacillota</taxon>
        <taxon>Clostridia</taxon>
        <taxon>Eubacteriales</taxon>
        <taxon>Clostridiaceae</taxon>
        <taxon>Clostridium</taxon>
    </lineage>
</organism>
<dbReference type="InterPro" id="IPR009057">
    <property type="entry name" value="Homeodomain-like_sf"/>
</dbReference>
<dbReference type="Gene3D" id="1.10.357.10">
    <property type="entry name" value="Tetracycline Repressor, domain 2"/>
    <property type="match status" value="1"/>
</dbReference>
<dbReference type="InterPro" id="IPR039532">
    <property type="entry name" value="TetR_C_Firmicutes"/>
</dbReference>
<protein>
    <submittedName>
        <fullName evidence="4">TetR/AcrR family transcriptional regulator</fullName>
    </submittedName>
</protein>
<evidence type="ECO:0000256" key="2">
    <source>
        <dbReference type="PROSITE-ProRule" id="PRU00335"/>
    </source>
</evidence>
<dbReference type="InterPro" id="IPR050624">
    <property type="entry name" value="HTH-type_Tx_Regulator"/>
</dbReference>
<dbReference type="EMBL" id="JACSRA010000020">
    <property type="protein sequence ID" value="MBD7912166.1"/>
    <property type="molecule type" value="Genomic_DNA"/>
</dbReference>
<feature type="domain" description="HTH tetR-type" evidence="3">
    <location>
        <begin position="6"/>
        <end position="66"/>
    </location>
</feature>
<dbReference type="PROSITE" id="PS50977">
    <property type="entry name" value="HTH_TETR_2"/>
    <property type="match status" value="1"/>
</dbReference>
<dbReference type="Pfam" id="PF14278">
    <property type="entry name" value="TetR_C_8"/>
    <property type="match status" value="1"/>
</dbReference>
<proteinExistence type="predicted"/>
<keyword evidence="5" id="KW-1185">Reference proteome</keyword>
<evidence type="ECO:0000313" key="5">
    <source>
        <dbReference type="Proteomes" id="UP000627781"/>
    </source>
</evidence>
<keyword evidence="1 2" id="KW-0238">DNA-binding</keyword>
<sequence length="198" mass="22922">MNGKSDKTKNLLKNALVKLISKKDFEKITVKDLTDELDINRGTFYLHFKDKYDLLEQKENEVLEELNNILNNVLKELHYDFILPSKKEVLIHIFTSVYTYVEKNSDFMKVILGPNGDLNFQMKIRTFIENSLIQNLSISHDAEKMPIKYIAPFASSAQLGIIQKWIKSGMKETPEELAQLVSNIIFTLYNGVFKDIIT</sequence>
<dbReference type="InterPro" id="IPR001647">
    <property type="entry name" value="HTH_TetR"/>
</dbReference>
<evidence type="ECO:0000313" key="4">
    <source>
        <dbReference type="EMBL" id="MBD7912166.1"/>
    </source>
</evidence>
<dbReference type="SUPFAM" id="SSF46689">
    <property type="entry name" value="Homeodomain-like"/>
    <property type="match status" value="1"/>
</dbReference>
<dbReference type="Pfam" id="PF00440">
    <property type="entry name" value="TetR_N"/>
    <property type="match status" value="1"/>
</dbReference>
<comment type="caution">
    <text evidence="4">The sequence shown here is derived from an EMBL/GenBank/DDBJ whole genome shotgun (WGS) entry which is preliminary data.</text>
</comment>
<dbReference type="PANTHER" id="PTHR43479">
    <property type="entry name" value="ACREF/ENVCD OPERON REPRESSOR-RELATED"/>
    <property type="match status" value="1"/>
</dbReference>
<feature type="DNA-binding region" description="H-T-H motif" evidence="2">
    <location>
        <begin position="29"/>
        <end position="48"/>
    </location>
</feature>
<name>A0ABR8PVH5_9CLOT</name>
<dbReference type="Proteomes" id="UP000627781">
    <property type="component" value="Unassembled WGS sequence"/>
</dbReference>
<accession>A0ABR8PVH5</accession>
<evidence type="ECO:0000259" key="3">
    <source>
        <dbReference type="PROSITE" id="PS50977"/>
    </source>
</evidence>
<gene>
    <name evidence="4" type="ORF">H9661_12440</name>
</gene>
<evidence type="ECO:0000256" key="1">
    <source>
        <dbReference type="ARBA" id="ARBA00023125"/>
    </source>
</evidence>
<dbReference type="RefSeq" id="WP_185966845.1">
    <property type="nucleotide sequence ID" value="NZ_JACSRA010000020.1"/>
</dbReference>